<dbReference type="InterPro" id="IPR020904">
    <property type="entry name" value="Sc_DH/Rdtase_CS"/>
</dbReference>
<dbReference type="SUPFAM" id="SSF51735">
    <property type="entry name" value="NAD(P)-binding Rossmann-fold domains"/>
    <property type="match status" value="1"/>
</dbReference>
<dbReference type="EMBL" id="JAUSUE010000012">
    <property type="protein sequence ID" value="MDQ0204044.1"/>
    <property type="molecule type" value="Genomic_DNA"/>
</dbReference>
<gene>
    <name evidence="3" type="ORF">J2S01_001766</name>
</gene>
<keyword evidence="2 3" id="KW-0560">Oxidoreductase</keyword>
<dbReference type="GO" id="GO:0008678">
    <property type="term" value="F:2-deoxy-D-gluconate 3-dehydrogenase activity"/>
    <property type="evidence" value="ECO:0007669"/>
    <property type="project" value="UniProtKB-EC"/>
</dbReference>
<dbReference type="PROSITE" id="PS00061">
    <property type="entry name" value="ADH_SHORT"/>
    <property type="match status" value="1"/>
</dbReference>
<dbReference type="PANTHER" id="PTHR42760:SF5">
    <property type="entry name" value="2-DEHYDRO-3-DEOXY-D-GLUCONATE 5-DEHYDROGENASE"/>
    <property type="match status" value="1"/>
</dbReference>
<reference evidence="3 4" key="1">
    <citation type="submission" date="2023-07" db="EMBL/GenBank/DDBJ databases">
        <title>Genomic Encyclopedia of Type Strains, Phase IV (KMG-IV): sequencing the most valuable type-strain genomes for metagenomic binning, comparative biology and taxonomic classification.</title>
        <authorList>
            <person name="Goeker M."/>
        </authorList>
    </citation>
    <scope>NUCLEOTIDE SEQUENCE [LARGE SCALE GENOMIC DNA]</scope>
    <source>
        <strain evidence="3 4">DSM 16980</strain>
    </source>
</reference>
<evidence type="ECO:0000313" key="4">
    <source>
        <dbReference type="Proteomes" id="UP001239167"/>
    </source>
</evidence>
<dbReference type="Pfam" id="PF13561">
    <property type="entry name" value="adh_short_C2"/>
    <property type="match status" value="1"/>
</dbReference>
<comment type="similarity">
    <text evidence="1">Belongs to the short-chain dehydrogenases/reductases (SDR) family.</text>
</comment>
<dbReference type="InterPro" id="IPR036291">
    <property type="entry name" value="NAD(P)-bd_dom_sf"/>
</dbReference>
<dbReference type="PANTHER" id="PTHR42760">
    <property type="entry name" value="SHORT-CHAIN DEHYDROGENASES/REDUCTASES FAMILY MEMBER"/>
    <property type="match status" value="1"/>
</dbReference>
<dbReference type="Proteomes" id="UP001239167">
    <property type="component" value="Unassembled WGS sequence"/>
</dbReference>
<dbReference type="InterPro" id="IPR002347">
    <property type="entry name" value="SDR_fam"/>
</dbReference>
<sequence length="255" mass="27277">MSILNMFDLSGKKAIVTGGGRGLGKGMAEGLCEAGAEVVLIGSSDSVLKTADEFVGKSYKAFGLQGNLSEEDRIPLIFERALTLLNGKIDILINNAGLQSRHKCEEFPLSDWHSVMQVNLNAVFSLCQLAGKKMIEEGYGKIINMASMLSFFGGFTVPAYAASKGGVAQLTKALANEWSKKNVHVNAIAPGYMDTEMNINLVNDAERNGEILNRIPIGRWGTPEDMKGLAVFLASPASDYINGAIIPIDGGYLGK</sequence>
<evidence type="ECO:0000313" key="3">
    <source>
        <dbReference type="EMBL" id="MDQ0204044.1"/>
    </source>
</evidence>
<dbReference type="EC" id="1.1.1.125" evidence="3"/>
<protein>
    <submittedName>
        <fullName evidence="3">2-deoxy-D-gluconate 3-dehydrogenase</fullName>
        <ecNumber evidence="3">1.1.1.125</ecNumber>
    </submittedName>
</protein>
<accession>A0ABT9YAB3</accession>
<evidence type="ECO:0000256" key="2">
    <source>
        <dbReference type="ARBA" id="ARBA00023002"/>
    </source>
</evidence>
<proteinExistence type="inferred from homology"/>
<name>A0ABT9YAB3_9FIRM</name>
<dbReference type="PRINTS" id="PR00081">
    <property type="entry name" value="GDHRDH"/>
</dbReference>
<comment type="caution">
    <text evidence="3">The sequence shown here is derived from an EMBL/GenBank/DDBJ whole genome shotgun (WGS) entry which is preliminary data.</text>
</comment>
<dbReference type="Gene3D" id="3.40.50.720">
    <property type="entry name" value="NAD(P)-binding Rossmann-like Domain"/>
    <property type="match status" value="1"/>
</dbReference>
<dbReference type="PRINTS" id="PR00080">
    <property type="entry name" value="SDRFAMILY"/>
</dbReference>
<keyword evidence="4" id="KW-1185">Reference proteome</keyword>
<organism evidence="3 4">
    <name type="scientific">Pectinatus haikarae</name>
    <dbReference type="NCBI Taxonomy" id="349096"/>
    <lineage>
        <taxon>Bacteria</taxon>
        <taxon>Bacillati</taxon>
        <taxon>Bacillota</taxon>
        <taxon>Negativicutes</taxon>
        <taxon>Selenomonadales</taxon>
        <taxon>Selenomonadaceae</taxon>
        <taxon>Pectinatus</taxon>
    </lineage>
</organism>
<evidence type="ECO:0000256" key="1">
    <source>
        <dbReference type="ARBA" id="ARBA00006484"/>
    </source>
</evidence>
<dbReference type="RefSeq" id="WP_196604444.1">
    <property type="nucleotide sequence ID" value="NZ_CP116940.1"/>
</dbReference>